<proteinExistence type="predicted"/>
<dbReference type="Proteomes" id="UP001341840">
    <property type="component" value="Unassembled WGS sequence"/>
</dbReference>
<evidence type="ECO:0000313" key="2">
    <source>
        <dbReference type="Proteomes" id="UP001341840"/>
    </source>
</evidence>
<keyword evidence="2" id="KW-1185">Reference proteome</keyword>
<sequence length="107" mass="12327">MFVATRTNKKGEIPNSRTQEKIEHLEGLKGAVYSDEEAFEAIFEKERHGRVRCYGIPSAYAEITCQRTRLHSCGALKSMLEGESNRSKLCSQWPHMSQYLWWCLKTG</sequence>
<gene>
    <name evidence="1" type="ORF">PIB30_086459</name>
</gene>
<accession>A0ABU6SUN5</accession>
<reference evidence="1 2" key="1">
    <citation type="journal article" date="2023" name="Plants (Basel)">
        <title>Bridging the Gap: Combining Genomics and Transcriptomics Approaches to Understand Stylosanthes scabra, an Orphan Legume from the Brazilian Caatinga.</title>
        <authorList>
            <person name="Ferreira-Neto J.R.C."/>
            <person name="da Silva M.D."/>
            <person name="Binneck E."/>
            <person name="de Melo N.F."/>
            <person name="da Silva R.H."/>
            <person name="de Melo A.L.T.M."/>
            <person name="Pandolfi V."/>
            <person name="Bustamante F.O."/>
            <person name="Brasileiro-Vidal A.C."/>
            <person name="Benko-Iseppon A.M."/>
        </authorList>
    </citation>
    <scope>NUCLEOTIDE SEQUENCE [LARGE SCALE GENOMIC DNA]</scope>
    <source>
        <tissue evidence="1">Leaves</tissue>
    </source>
</reference>
<evidence type="ECO:0000313" key="1">
    <source>
        <dbReference type="EMBL" id="MED6139721.1"/>
    </source>
</evidence>
<organism evidence="1 2">
    <name type="scientific">Stylosanthes scabra</name>
    <dbReference type="NCBI Taxonomy" id="79078"/>
    <lineage>
        <taxon>Eukaryota</taxon>
        <taxon>Viridiplantae</taxon>
        <taxon>Streptophyta</taxon>
        <taxon>Embryophyta</taxon>
        <taxon>Tracheophyta</taxon>
        <taxon>Spermatophyta</taxon>
        <taxon>Magnoliopsida</taxon>
        <taxon>eudicotyledons</taxon>
        <taxon>Gunneridae</taxon>
        <taxon>Pentapetalae</taxon>
        <taxon>rosids</taxon>
        <taxon>fabids</taxon>
        <taxon>Fabales</taxon>
        <taxon>Fabaceae</taxon>
        <taxon>Papilionoideae</taxon>
        <taxon>50 kb inversion clade</taxon>
        <taxon>dalbergioids sensu lato</taxon>
        <taxon>Dalbergieae</taxon>
        <taxon>Pterocarpus clade</taxon>
        <taxon>Stylosanthes</taxon>
    </lineage>
</organism>
<dbReference type="EMBL" id="JASCZI010061897">
    <property type="protein sequence ID" value="MED6139721.1"/>
    <property type="molecule type" value="Genomic_DNA"/>
</dbReference>
<comment type="caution">
    <text evidence="1">The sequence shown here is derived from an EMBL/GenBank/DDBJ whole genome shotgun (WGS) entry which is preliminary data.</text>
</comment>
<name>A0ABU6SUN5_9FABA</name>
<protein>
    <submittedName>
        <fullName evidence="1">Uncharacterized protein</fullName>
    </submittedName>
</protein>